<evidence type="ECO:0000313" key="4">
    <source>
        <dbReference type="Proteomes" id="UP000326396"/>
    </source>
</evidence>
<evidence type="ECO:0000256" key="1">
    <source>
        <dbReference type="SAM" id="MobiDB-lite"/>
    </source>
</evidence>
<feature type="compositionally biased region" description="Polar residues" evidence="1">
    <location>
        <begin position="723"/>
        <end position="733"/>
    </location>
</feature>
<evidence type="ECO:0000313" key="3">
    <source>
        <dbReference type="EMBL" id="KAD6796072.1"/>
    </source>
</evidence>
<keyword evidence="2" id="KW-0812">Transmembrane</keyword>
<feature type="transmembrane region" description="Helical" evidence="2">
    <location>
        <begin position="100"/>
        <end position="119"/>
    </location>
</feature>
<feature type="transmembrane region" description="Helical" evidence="2">
    <location>
        <begin position="178"/>
        <end position="205"/>
    </location>
</feature>
<comment type="caution">
    <text evidence="3">The sequence shown here is derived from an EMBL/GenBank/DDBJ whole genome shotgun (WGS) entry which is preliminary data.</text>
</comment>
<feature type="region of interest" description="Disordered" evidence="1">
    <location>
        <begin position="314"/>
        <end position="333"/>
    </location>
</feature>
<accession>A0A5N6PR91</accession>
<gene>
    <name evidence="3" type="ORF">E3N88_06968</name>
</gene>
<keyword evidence="4" id="KW-1185">Reference proteome</keyword>
<reference evidence="3 4" key="1">
    <citation type="submission" date="2019-05" db="EMBL/GenBank/DDBJ databases">
        <title>Mikania micrantha, genome provides insights into the molecular mechanism of rapid growth.</title>
        <authorList>
            <person name="Liu B."/>
        </authorList>
    </citation>
    <scope>NUCLEOTIDE SEQUENCE [LARGE SCALE GENOMIC DNA]</scope>
    <source>
        <strain evidence="3">NLD-2019</strain>
        <tissue evidence="3">Leaf</tissue>
    </source>
</reference>
<proteinExistence type="predicted"/>
<feature type="compositionally biased region" description="Acidic residues" evidence="1">
    <location>
        <begin position="734"/>
        <end position="743"/>
    </location>
</feature>
<dbReference type="AlphaFoldDB" id="A0A5N6PR91"/>
<sequence>METPICAWKTFGHFIMFLPYFIGLLLLGFIKGIILAPIICIIMTFGNSAIVIGLWPAHVVWSYFCILSAKRLGPVMKVVVCILFTPVLVFWPVGTVVGSILGGLAYGFLGPMFGTFKAVGEGKTRQFMHCIIDGTWDTVQWSFTFVRDLKDVCLHSYFSMLDDLRKQGLPEGKIEIRVVYLPIAIFLGLLGFVVDFPVITCIAALKSPYMLFKGWHRLFQDCVGREGPFLETICVPFAGLAIFLWPLAVAGAVLGSMISGIVLGLYAAVIVYQESSFYLGLCYIVAALSIYDEYSNDVLDMPEGSCFPRPKFRRDSGLSSSSSFSTRGSFKSVPSRSASIKAPMIELKPLELLDNFFQECRQQGEYLVLEGLITAKEIKDPGSVSLPAYCLYQGLLLSAKANISGLIMSENGTEITRANRPKETFYDWFLNPLLVIKDQIKALNLTESEEVYLGKLILLRGDAQKLKNTNIGQPPEPELRRAELEAVARRLQGITKAISRFPTYRRRIESTMKAIYEELDKRNDSYGGPQTVPRPMMVSIPSTHNPYRLFVRHFNSTKDDSVPSTITISTTISVPDRFWNYIPVISTTISFPSTIPISNVFQIHDCIWDSSIPGFSPLGQARAQFKIVWQRYNLNSSFTASRRSFVYSSRLSMIHLIKTMIRCLHPGKRHSCCRCFEDMATSGAKALPESPGSRPWIEEQKKSNSIVHDSTLDELMTTDEQKTAPTSTTPTNLSDDEQLSSNS</sequence>
<dbReference type="InterPro" id="IPR040229">
    <property type="entry name" value="At3g27390-like"/>
</dbReference>
<feature type="compositionally biased region" description="Low complexity" evidence="1">
    <location>
        <begin position="317"/>
        <end position="332"/>
    </location>
</feature>
<dbReference type="EMBL" id="SZYD01000003">
    <property type="protein sequence ID" value="KAD6796072.1"/>
    <property type="molecule type" value="Genomic_DNA"/>
</dbReference>
<feature type="transmembrane region" description="Helical" evidence="2">
    <location>
        <begin position="275"/>
        <end position="291"/>
    </location>
</feature>
<dbReference type="PANTHER" id="PTHR31133">
    <property type="entry name" value="MEMBRANE PROTEIN"/>
    <property type="match status" value="1"/>
</dbReference>
<protein>
    <submittedName>
        <fullName evidence="3">Uncharacterized protein</fullName>
    </submittedName>
</protein>
<feature type="transmembrane region" description="Helical" evidence="2">
    <location>
        <begin position="36"/>
        <end position="63"/>
    </location>
</feature>
<keyword evidence="2" id="KW-0472">Membrane</keyword>
<feature type="region of interest" description="Disordered" evidence="1">
    <location>
        <begin position="684"/>
        <end position="743"/>
    </location>
</feature>
<name>A0A5N6PR91_9ASTR</name>
<organism evidence="3 4">
    <name type="scientific">Mikania micrantha</name>
    <name type="common">bitter vine</name>
    <dbReference type="NCBI Taxonomy" id="192012"/>
    <lineage>
        <taxon>Eukaryota</taxon>
        <taxon>Viridiplantae</taxon>
        <taxon>Streptophyta</taxon>
        <taxon>Embryophyta</taxon>
        <taxon>Tracheophyta</taxon>
        <taxon>Spermatophyta</taxon>
        <taxon>Magnoliopsida</taxon>
        <taxon>eudicotyledons</taxon>
        <taxon>Gunneridae</taxon>
        <taxon>Pentapetalae</taxon>
        <taxon>asterids</taxon>
        <taxon>campanulids</taxon>
        <taxon>Asterales</taxon>
        <taxon>Asteraceae</taxon>
        <taxon>Asteroideae</taxon>
        <taxon>Heliantheae alliance</taxon>
        <taxon>Eupatorieae</taxon>
        <taxon>Mikania</taxon>
    </lineage>
</organism>
<dbReference type="OrthoDB" id="1906116at2759"/>
<feature type="transmembrane region" description="Helical" evidence="2">
    <location>
        <begin position="75"/>
        <end position="94"/>
    </location>
</feature>
<feature type="transmembrane region" description="Helical" evidence="2">
    <location>
        <begin position="242"/>
        <end position="268"/>
    </location>
</feature>
<feature type="transmembrane region" description="Helical" evidence="2">
    <location>
        <begin position="12"/>
        <end position="30"/>
    </location>
</feature>
<dbReference type="Proteomes" id="UP000326396">
    <property type="component" value="Linkage Group LG11"/>
</dbReference>
<dbReference type="PANTHER" id="PTHR31133:SF15">
    <property type="match status" value="1"/>
</dbReference>
<evidence type="ECO:0000256" key="2">
    <source>
        <dbReference type="SAM" id="Phobius"/>
    </source>
</evidence>
<keyword evidence="2" id="KW-1133">Transmembrane helix</keyword>